<name>A0AAD8JEK4_9APIA</name>
<dbReference type="Pfam" id="PF03101">
    <property type="entry name" value="FAR1"/>
    <property type="match status" value="1"/>
</dbReference>
<keyword evidence="1" id="KW-0479">Metal-binding</keyword>
<dbReference type="InterPro" id="IPR007527">
    <property type="entry name" value="Znf_SWIM"/>
</dbReference>
<reference evidence="3" key="2">
    <citation type="submission" date="2023-05" db="EMBL/GenBank/DDBJ databases">
        <authorList>
            <person name="Schelkunov M.I."/>
        </authorList>
    </citation>
    <scope>NUCLEOTIDE SEQUENCE</scope>
    <source>
        <strain evidence="3">Hsosn_3</strain>
        <tissue evidence="3">Leaf</tissue>
    </source>
</reference>
<sequence>MASSSSHGVLPHCGLNDSDLVECLSGDRNNVILDTSCDSTANNEVEEFIEGFDDSFSNSAQLWIPNLPDTNLKPYPGQRFSELEDACTFYTNYATTVGFNVRRETQRVRGSIVMHKYVVCSKSGTHDTSMSIISDNSSELSHVSASVGGPIKKKRKTVTKKCGCNAKIVIKNDGNGHFVIDRFIEVHNHPMVTEFGKQFLRANRSMNAVHRKFVVDAATTNLGSYRAHALFKSLTVAIAETFPDSVVHRYCMWHIMQKFPAKIGAVFCAESEFMKKLNKFVWSSHISVAEFEEGWSSVLKEFELSEHIWLNDLYEMRKSWIPAFFRDKPMGGLLRTTSRSESSNFYFNHFVQKGDTLSEFYMCYESAIDKQLYEGKRLDEGDSCVPQSVTEKEIEKDAAQLYTRSMFYKVQTEIKASCYHIKLAGQPIVVDGINKFVVKDKSLNDTLFEVDLCLSTNDVSCSCHLFTRVGYLCRHCFFCLGLWGIEEIPRQFLSNRWMKNAVARFCTLKLGSTIQDSEGYKTRDTSKKVWNEFQGCLGDVSYNKDGLEFLLEELKFLRIRVKQKVKNPCATKDDILQEIYGVRPSTSVIVHPPLQSNNKGCRKRIIGPAERSCDGKDRPKRVCKHCNFKAFHDSRNCPMKGEQLQVNPLANGLNVNVQGSAPPTLNVENLVNVNVQGFVPPNLNVEKSV</sequence>
<dbReference type="Proteomes" id="UP001237642">
    <property type="component" value="Unassembled WGS sequence"/>
</dbReference>
<evidence type="ECO:0000256" key="1">
    <source>
        <dbReference type="PROSITE-ProRule" id="PRU00325"/>
    </source>
</evidence>
<evidence type="ECO:0000313" key="3">
    <source>
        <dbReference type="EMBL" id="KAK1400977.1"/>
    </source>
</evidence>
<dbReference type="AlphaFoldDB" id="A0AAD8JEK4"/>
<protein>
    <recommendedName>
        <fullName evidence="2">SWIM-type domain-containing protein</fullName>
    </recommendedName>
</protein>
<evidence type="ECO:0000259" key="2">
    <source>
        <dbReference type="PROSITE" id="PS50966"/>
    </source>
</evidence>
<evidence type="ECO:0000313" key="4">
    <source>
        <dbReference type="Proteomes" id="UP001237642"/>
    </source>
</evidence>
<dbReference type="GO" id="GO:0008270">
    <property type="term" value="F:zinc ion binding"/>
    <property type="evidence" value="ECO:0007669"/>
    <property type="project" value="UniProtKB-KW"/>
</dbReference>
<proteinExistence type="predicted"/>
<dbReference type="EMBL" id="JAUIZM010000001">
    <property type="protein sequence ID" value="KAK1400977.1"/>
    <property type="molecule type" value="Genomic_DNA"/>
</dbReference>
<keyword evidence="1" id="KW-0862">Zinc</keyword>
<accession>A0AAD8JEK4</accession>
<dbReference type="InterPro" id="IPR004330">
    <property type="entry name" value="FAR1_DNA_bnd_dom"/>
</dbReference>
<dbReference type="PROSITE" id="PS50966">
    <property type="entry name" value="ZF_SWIM"/>
    <property type="match status" value="1"/>
</dbReference>
<keyword evidence="1" id="KW-0863">Zinc-finger</keyword>
<comment type="caution">
    <text evidence="3">The sequence shown here is derived from an EMBL/GenBank/DDBJ whole genome shotgun (WGS) entry which is preliminary data.</text>
</comment>
<reference evidence="3" key="1">
    <citation type="submission" date="2023-02" db="EMBL/GenBank/DDBJ databases">
        <title>Genome of toxic invasive species Heracleum sosnowskyi carries increased number of genes despite the absence of recent whole-genome duplications.</title>
        <authorList>
            <person name="Schelkunov M."/>
            <person name="Shtratnikova V."/>
            <person name="Makarenko M."/>
            <person name="Klepikova A."/>
            <person name="Omelchenko D."/>
            <person name="Novikova G."/>
            <person name="Obukhova E."/>
            <person name="Bogdanov V."/>
            <person name="Penin A."/>
            <person name="Logacheva M."/>
        </authorList>
    </citation>
    <scope>NUCLEOTIDE SEQUENCE</scope>
    <source>
        <strain evidence="3">Hsosn_3</strain>
        <tissue evidence="3">Leaf</tissue>
    </source>
</reference>
<dbReference type="PANTHER" id="PTHR47718">
    <property type="entry name" value="OS01G0519700 PROTEIN"/>
    <property type="match status" value="1"/>
</dbReference>
<keyword evidence="4" id="KW-1185">Reference proteome</keyword>
<feature type="domain" description="SWIM-type" evidence="2">
    <location>
        <begin position="448"/>
        <end position="484"/>
    </location>
</feature>
<gene>
    <name evidence="3" type="ORF">POM88_000582</name>
</gene>
<organism evidence="3 4">
    <name type="scientific">Heracleum sosnowskyi</name>
    <dbReference type="NCBI Taxonomy" id="360622"/>
    <lineage>
        <taxon>Eukaryota</taxon>
        <taxon>Viridiplantae</taxon>
        <taxon>Streptophyta</taxon>
        <taxon>Embryophyta</taxon>
        <taxon>Tracheophyta</taxon>
        <taxon>Spermatophyta</taxon>
        <taxon>Magnoliopsida</taxon>
        <taxon>eudicotyledons</taxon>
        <taxon>Gunneridae</taxon>
        <taxon>Pentapetalae</taxon>
        <taxon>asterids</taxon>
        <taxon>campanulids</taxon>
        <taxon>Apiales</taxon>
        <taxon>Apiaceae</taxon>
        <taxon>Apioideae</taxon>
        <taxon>apioid superclade</taxon>
        <taxon>Tordylieae</taxon>
        <taxon>Tordyliinae</taxon>
        <taxon>Heracleum</taxon>
    </lineage>
</organism>
<dbReference type="PANTHER" id="PTHR47718:SF18">
    <property type="entry name" value="PROTEIN FAR1-RELATED SEQUENCE 5-LIKE"/>
    <property type="match status" value="1"/>
</dbReference>